<evidence type="ECO:0000256" key="2">
    <source>
        <dbReference type="SAM" id="SignalP"/>
    </source>
</evidence>
<reference evidence="3 4" key="1">
    <citation type="submission" date="2020-08" db="EMBL/GenBank/DDBJ databases">
        <title>Sequencing the genomes of 1000 actinobacteria strains.</title>
        <authorList>
            <person name="Klenk H.-P."/>
        </authorList>
    </citation>
    <scope>NUCLEOTIDE SEQUENCE [LARGE SCALE GENOMIC DNA]</scope>
    <source>
        <strain evidence="3 4">DSM 23889</strain>
    </source>
</reference>
<proteinExistence type="predicted"/>
<evidence type="ECO:0000256" key="1">
    <source>
        <dbReference type="SAM" id="MobiDB-lite"/>
    </source>
</evidence>
<dbReference type="RefSeq" id="WP_153981982.1">
    <property type="nucleotide sequence ID" value="NZ_BAAANZ010000003.1"/>
</dbReference>
<keyword evidence="4" id="KW-1185">Reference proteome</keyword>
<feature type="region of interest" description="Disordered" evidence="1">
    <location>
        <begin position="28"/>
        <end position="56"/>
    </location>
</feature>
<keyword evidence="2" id="KW-0732">Signal</keyword>
<feature type="signal peptide" evidence="2">
    <location>
        <begin position="1"/>
        <end position="23"/>
    </location>
</feature>
<organism evidence="3 4">
    <name type="scientific">Microcella frigidaquae</name>
    <dbReference type="NCBI Taxonomy" id="424758"/>
    <lineage>
        <taxon>Bacteria</taxon>
        <taxon>Bacillati</taxon>
        <taxon>Actinomycetota</taxon>
        <taxon>Actinomycetes</taxon>
        <taxon>Micrococcales</taxon>
        <taxon>Microbacteriaceae</taxon>
        <taxon>Microcella</taxon>
    </lineage>
</organism>
<dbReference type="Proteomes" id="UP000552883">
    <property type="component" value="Unassembled WGS sequence"/>
</dbReference>
<sequence>MLSRSLRTSALMAPAIAVSLALAATGCTPTPAPSPSPTTTASPSETPSASPTAETAALPDCDTIYSAALVATLTGEGRTSSGDISSPGMGGWGTQDATLEGILSTIPERVSCTWILPQSESGSTTSIARLDAATRSTVIATLTAAGYTASTVPGGDLYSIEVTFEVGSYNESHLITDDLWFASVFSGGQSQTLTLDAAAQLLP</sequence>
<feature type="compositionally biased region" description="Low complexity" evidence="1">
    <location>
        <begin position="37"/>
        <end position="56"/>
    </location>
</feature>
<protein>
    <recommendedName>
        <fullName evidence="5">Lipoprotein</fullName>
    </recommendedName>
</protein>
<feature type="chain" id="PRO_5032998868" description="Lipoprotein" evidence="2">
    <location>
        <begin position="24"/>
        <end position="203"/>
    </location>
</feature>
<dbReference type="EMBL" id="JACHBS010000001">
    <property type="protein sequence ID" value="MBB5618801.1"/>
    <property type="molecule type" value="Genomic_DNA"/>
</dbReference>
<evidence type="ECO:0000313" key="4">
    <source>
        <dbReference type="Proteomes" id="UP000552883"/>
    </source>
</evidence>
<comment type="caution">
    <text evidence="3">The sequence shown here is derived from an EMBL/GenBank/DDBJ whole genome shotgun (WGS) entry which is preliminary data.</text>
</comment>
<name>A0A840X998_9MICO</name>
<accession>A0A840X998</accession>
<gene>
    <name evidence="3" type="ORF">BJ959_002297</name>
</gene>
<evidence type="ECO:0008006" key="5">
    <source>
        <dbReference type="Google" id="ProtNLM"/>
    </source>
</evidence>
<dbReference type="PROSITE" id="PS51257">
    <property type="entry name" value="PROKAR_LIPOPROTEIN"/>
    <property type="match status" value="1"/>
</dbReference>
<dbReference type="OrthoDB" id="5108077at2"/>
<dbReference type="AlphaFoldDB" id="A0A840X998"/>
<evidence type="ECO:0000313" key="3">
    <source>
        <dbReference type="EMBL" id="MBB5618801.1"/>
    </source>
</evidence>